<dbReference type="Proteomes" id="UP000798662">
    <property type="component" value="Chromosome 1"/>
</dbReference>
<gene>
    <name evidence="1" type="ORF">I4F81_000007</name>
</gene>
<sequence>MHTKTLKANAAAGTQKRGSDHASHRAHSSCGSRCRKILRWWRRWRGTCQRGRDGEWSAG</sequence>
<evidence type="ECO:0000313" key="2">
    <source>
        <dbReference type="Proteomes" id="UP000798662"/>
    </source>
</evidence>
<accession>A0ACC3BIN8</accession>
<name>A0ACC3BIN8_PYRYE</name>
<keyword evidence="2" id="KW-1185">Reference proteome</keyword>
<proteinExistence type="predicted"/>
<organism evidence="1 2">
    <name type="scientific">Pyropia yezoensis</name>
    <name type="common">Susabi-nori</name>
    <name type="synonym">Porphyra yezoensis</name>
    <dbReference type="NCBI Taxonomy" id="2788"/>
    <lineage>
        <taxon>Eukaryota</taxon>
        <taxon>Rhodophyta</taxon>
        <taxon>Bangiophyceae</taxon>
        <taxon>Bangiales</taxon>
        <taxon>Bangiaceae</taxon>
        <taxon>Pyropia</taxon>
    </lineage>
</organism>
<comment type="caution">
    <text evidence="1">The sequence shown here is derived from an EMBL/GenBank/DDBJ whole genome shotgun (WGS) entry which is preliminary data.</text>
</comment>
<evidence type="ECO:0000313" key="1">
    <source>
        <dbReference type="EMBL" id="KAK1857388.1"/>
    </source>
</evidence>
<dbReference type="EMBL" id="CM020618">
    <property type="protein sequence ID" value="KAK1857388.1"/>
    <property type="molecule type" value="Genomic_DNA"/>
</dbReference>
<reference evidence="1" key="1">
    <citation type="submission" date="2019-11" db="EMBL/GenBank/DDBJ databases">
        <title>Nori genome reveals adaptations in red seaweeds to the harsh intertidal environment.</title>
        <authorList>
            <person name="Wang D."/>
            <person name="Mao Y."/>
        </authorList>
    </citation>
    <scope>NUCLEOTIDE SEQUENCE</scope>
    <source>
        <tissue evidence="1">Gametophyte</tissue>
    </source>
</reference>
<protein>
    <submittedName>
        <fullName evidence="1">Uncharacterized protein</fullName>
    </submittedName>
</protein>